<dbReference type="Gene3D" id="3.20.20.140">
    <property type="entry name" value="Metal-dependent hydrolases"/>
    <property type="match status" value="1"/>
</dbReference>
<dbReference type="InterPro" id="IPR035986">
    <property type="entry name" value="PKD_dom_sf"/>
</dbReference>
<reference evidence="2" key="1">
    <citation type="submission" date="2016-05" db="EMBL/GenBank/DDBJ databases">
        <title>Microbial consortia oxidize butane by reversing methanogenesis.</title>
        <authorList>
            <person name="Laso-Perez R."/>
            <person name="Richter M."/>
            <person name="Wegener G."/>
            <person name="Musat F."/>
        </authorList>
    </citation>
    <scope>NUCLEOTIDE SEQUENCE [LARGE SCALE GENOMIC DNA]</scope>
    <source>
        <strain evidence="2">BOX2</strain>
    </source>
</reference>
<dbReference type="InterPro" id="IPR013783">
    <property type="entry name" value="Ig-like_fold"/>
</dbReference>
<evidence type="ECO:0000259" key="1">
    <source>
        <dbReference type="PROSITE" id="PS50093"/>
    </source>
</evidence>
<dbReference type="PANTHER" id="PTHR42924:SF3">
    <property type="entry name" value="POLYMERASE_HISTIDINOL PHOSPHATASE N-TERMINAL DOMAIN-CONTAINING PROTEIN"/>
    <property type="match status" value="1"/>
</dbReference>
<dbReference type="NCBIfam" id="NF038032">
    <property type="entry name" value="CehA_McbA_metalo"/>
    <property type="match status" value="1"/>
</dbReference>
<dbReference type="InterPro" id="IPR022409">
    <property type="entry name" value="PKD/Chitinase_dom"/>
</dbReference>
<dbReference type="STRING" id="1838285.SCAL_001054"/>
<keyword evidence="3" id="KW-1185">Reference proteome</keyword>
<dbReference type="EMBL" id="LYOS01000003">
    <property type="protein sequence ID" value="OFV67679.1"/>
    <property type="molecule type" value="Genomic_DNA"/>
</dbReference>
<accession>A0A1F2P8L3</accession>
<comment type="caution">
    <text evidence="2">The sequence shown here is derived from an EMBL/GenBank/DDBJ whole genome shotgun (WGS) entry which is preliminary data.</text>
</comment>
<evidence type="ECO:0000313" key="2">
    <source>
        <dbReference type="EMBL" id="OFV67679.1"/>
    </source>
</evidence>
<dbReference type="GO" id="GO:0004534">
    <property type="term" value="F:5'-3' RNA exonuclease activity"/>
    <property type="evidence" value="ECO:0007669"/>
    <property type="project" value="TreeGrafter"/>
</dbReference>
<dbReference type="SUPFAM" id="SSF49299">
    <property type="entry name" value="PKD domain"/>
    <property type="match status" value="1"/>
</dbReference>
<dbReference type="Pfam" id="PF18911">
    <property type="entry name" value="PKD_4"/>
    <property type="match status" value="1"/>
</dbReference>
<name>A0A1F2P8L3_9EURY</name>
<dbReference type="CDD" id="cd00146">
    <property type="entry name" value="PKD"/>
    <property type="match status" value="1"/>
</dbReference>
<dbReference type="PANTHER" id="PTHR42924">
    <property type="entry name" value="EXONUCLEASE"/>
    <property type="match status" value="1"/>
</dbReference>
<dbReference type="AlphaFoldDB" id="A0A1F2P8L3"/>
<dbReference type="InterPro" id="IPR000601">
    <property type="entry name" value="PKD_dom"/>
</dbReference>
<dbReference type="SMART" id="SM00089">
    <property type="entry name" value="PKD"/>
    <property type="match status" value="1"/>
</dbReference>
<dbReference type="InterPro" id="IPR016195">
    <property type="entry name" value="Pol/histidinol_Pase-like"/>
</dbReference>
<organism evidence="2 3">
    <name type="scientific">Candidatus Syntropharchaeum caldarium</name>
    <dbReference type="NCBI Taxonomy" id="1838285"/>
    <lineage>
        <taxon>Archaea</taxon>
        <taxon>Methanobacteriati</taxon>
        <taxon>Methanobacteriota</taxon>
        <taxon>Stenosarchaea group</taxon>
        <taxon>Methanomicrobia</taxon>
        <taxon>Methanosarcinales</taxon>
        <taxon>ANME-2 cluster</taxon>
        <taxon>Candidatus Syntropharchaeum</taxon>
    </lineage>
</organism>
<dbReference type="PROSITE" id="PS50093">
    <property type="entry name" value="PKD"/>
    <property type="match status" value="1"/>
</dbReference>
<feature type="domain" description="PKD" evidence="1">
    <location>
        <begin position="613"/>
        <end position="695"/>
    </location>
</feature>
<dbReference type="GO" id="GO:0035312">
    <property type="term" value="F:5'-3' DNA exonuclease activity"/>
    <property type="evidence" value="ECO:0007669"/>
    <property type="project" value="TreeGrafter"/>
</dbReference>
<dbReference type="Gene3D" id="2.60.40.10">
    <property type="entry name" value="Immunoglobulins"/>
    <property type="match status" value="1"/>
</dbReference>
<dbReference type="Proteomes" id="UP000186940">
    <property type="component" value="Unassembled WGS sequence"/>
</dbReference>
<proteinExistence type="predicted"/>
<dbReference type="InterPro" id="IPR052018">
    <property type="entry name" value="PHP_domain"/>
</dbReference>
<gene>
    <name evidence="2" type="ORF">SCAL_001054</name>
</gene>
<protein>
    <submittedName>
        <fullName evidence="2">PKD domain protein</fullName>
    </submittedName>
</protein>
<sequence length="868" mass="97235">MHVTVVRTEGTKEEVFSEFDITEQKDMNVSVPLGEYKLYVRLHGHRTIWELDNEGSNYEVSPSNNTVTVKMINTLCKEVFADAPWRVQSGRIPILVMIKDADIWYCGDYDLGNVEIYLDEDYDKDNNEADDILLETVTKWNGITVNESFYNLYYPGDWYGITYLDPSEYGLSGDVSFHVVIRDIGGFWDWDSDAHSHFNVTIANETLPHLNNWYSGDTHYHSSYTDNLVELGFPVEATVEAGKAIGLDWNAITDHSFDIKDSRTADPNHKWNALKSEVSSYTTGSYKLILGEEVSCYGHENPPNPLVPRGVVHFLVFGMENFTNVGGTGLDFIPGGHDDPWCDDPTWNLEDVIDIVNSQGGVSYAAHPEGHRGVEALPFDRVPWITEDYDLMGYNGLQVWNGKCTQDTNWMTERDDGLEQWKRLLLNGRKDVFIIGGTDAHGDFSHSISYTIPPFTKESNNAFGKVRTYVYTENFSDDGILNALRHGHSVMTDGPLVVFNITNKSGHTAIIGDAISGDNLTLNIQWISTPEFGYINKIIVKKGVINGTEESNFTVIQPSSIGKNTLCDEHELIISPNESCYYRVEAYSNTTNNEQYRCYTNPIWVDVAANQPPTTSFTFTPQNPPVNQVITFNASLSSDDGSITNYTWNFDDGNTTTVSDPVITHAYTEPGTYNITLTITDNDGLTNTTTRNVTVDDGFCLFLEAGWNLVSVPKPIIPVDAVTLFNLSMGESAHYYDAATDSWINDGAIIVHPCQGYWVYKVAPEMICVHYDTTTLVPPVQELYVGWNMIGHITDEGWTVEEFVLATGLSDKATMLSTVEYQGMASTDLRLVYSYPPAPGISEFIDMTPGYGYWTFLTEEHLMPGTTT</sequence>
<dbReference type="SUPFAM" id="SSF89550">
    <property type="entry name" value="PHP domain-like"/>
    <property type="match status" value="1"/>
</dbReference>
<evidence type="ECO:0000313" key="3">
    <source>
        <dbReference type="Proteomes" id="UP000186940"/>
    </source>
</evidence>